<dbReference type="Gramene" id="Bo1g025540.1">
    <property type="protein sequence ID" value="Bo1g025540.1"/>
    <property type="gene ID" value="Bo1g025540"/>
</dbReference>
<evidence type="ECO:0000313" key="3">
    <source>
        <dbReference type="Proteomes" id="UP000032141"/>
    </source>
</evidence>
<feature type="region of interest" description="Disordered" evidence="1">
    <location>
        <begin position="33"/>
        <end position="56"/>
    </location>
</feature>
<dbReference type="Proteomes" id="UP000032141">
    <property type="component" value="Chromosome C1"/>
</dbReference>
<reference evidence="2" key="2">
    <citation type="submission" date="2015-03" db="UniProtKB">
        <authorList>
            <consortium name="EnsemblPlants"/>
        </authorList>
    </citation>
    <scope>IDENTIFICATION</scope>
</reference>
<accession>A0A0D3A4Y6</accession>
<proteinExistence type="predicted"/>
<dbReference type="OrthoDB" id="783264at2759"/>
<dbReference type="KEGG" id="boe:106299247"/>
<dbReference type="RefSeq" id="XP_013590828.1">
    <property type="nucleotide sequence ID" value="XM_013735374.1"/>
</dbReference>
<dbReference type="AlphaFoldDB" id="A0A0D3A4Y6"/>
<evidence type="ECO:0000256" key="1">
    <source>
        <dbReference type="SAM" id="MobiDB-lite"/>
    </source>
</evidence>
<protein>
    <submittedName>
        <fullName evidence="2">Uncharacterized protein</fullName>
    </submittedName>
</protein>
<dbReference type="EnsemblPlants" id="Bo1g025540.1">
    <property type="protein sequence ID" value="Bo1g025540.1"/>
    <property type="gene ID" value="Bo1g025540"/>
</dbReference>
<dbReference type="GeneID" id="106299247"/>
<dbReference type="RefSeq" id="XP_013590836.1">
    <property type="nucleotide sequence ID" value="XM_013735382.1"/>
</dbReference>
<evidence type="ECO:0000313" key="2">
    <source>
        <dbReference type="EnsemblPlants" id="Bo1g025540.1"/>
    </source>
</evidence>
<dbReference type="RefSeq" id="XP_013590822.1">
    <property type="nucleotide sequence ID" value="XM_013735368.1"/>
</dbReference>
<sequence>MAAQIPIGTRGTIGSLVRKEIDYFKNFNTCPQYDPRRGYSEENTNGFEQRDHSSRLSSWFSRTNWRKKKKKKKRQSCGGGGRFLPSMCSAVEVSGENRVPGFNYRILKNDEKGLRV</sequence>
<dbReference type="OMA" id="GFLPKIC"/>
<keyword evidence="3" id="KW-1185">Reference proteome</keyword>
<dbReference type="PANTHER" id="PTHR35131">
    <property type="entry name" value="EXPRESSED PROTEIN"/>
    <property type="match status" value="1"/>
</dbReference>
<organism evidence="2 3">
    <name type="scientific">Brassica oleracea var. oleracea</name>
    <dbReference type="NCBI Taxonomy" id="109376"/>
    <lineage>
        <taxon>Eukaryota</taxon>
        <taxon>Viridiplantae</taxon>
        <taxon>Streptophyta</taxon>
        <taxon>Embryophyta</taxon>
        <taxon>Tracheophyta</taxon>
        <taxon>Spermatophyta</taxon>
        <taxon>Magnoliopsida</taxon>
        <taxon>eudicotyledons</taxon>
        <taxon>Gunneridae</taxon>
        <taxon>Pentapetalae</taxon>
        <taxon>rosids</taxon>
        <taxon>malvids</taxon>
        <taxon>Brassicales</taxon>
        <taxon>Brassicaceae</taxon>
        <taxon>Brassiceae</taxon>
        <taxon>Brassica</taxon>
    </lineage>
</organism>
<dbReference type="eggNOG" id="ENOG502S291">
    <property type="taxonomic scope" value="Eukaryota"/>
</dbReference>
<dbReference type="PANTHER" id="PTHR35131:SF1">
    <property type="entry name" value="EXPRESSED PROTEIN"/>
    <property type="match status" value="1"/>
</dbReference>
<reference evidence="2 3" key="1">
    <citation type="journal article" date="2014" name="Genome Biol.">
        <title>Transcriptome and methylome profiling reveals relics of genome dominance in the mesopolyploid Brassica oleracea.</title>
        <authorList>
            <person name="Parkin I.A."/>
            <person name="Koh C."/>
            <person name="Tang H."/>
            <person name="Robinson S.J."/>
            <person name="Kagale S."/>
            <person name="Clarke W.E."/>
            <person name="Town C.D."/>
            <person name="Nixon J."/>
            <person name="Krishnakumar V."/>
            <person name="Bidwell S.L."/>
            <person name="Denoeud F."/>
            <person name="Belcram H."/>
            <person name="Links M.G."/>
            <person name="Just J."/>
            <person name="Clarke C."/>
            <person name="Bender T."/>
            <person name="Huebert T."/>
            <person name="Mason A.S."/>
            <person name="Pires J.C."/>
            <person name="Barker G."/>
            <person name="Moore J."/>
            <person name="Walley P.G."/>
            <person name="Manoli S."/>
            <person name="Batley J."/>
            <person name="Edwards D."/>
            <person name="Nelson M.N."/>
            <person name="Wang X."/>
            <person name="Paterson A.H."/>
            <person name="King G."/>
            <person name="Bancroft I."/>
            <person name="Chalhoub B."/>
            <person name="Sharpe A.G."/>
        </authorList>
    </citation>
    <scope>NUCLEOTIDE SEQUENCE</scope>
    <source>
        <strain evidence="2 3">cv. TO1000</strain>
    </source>
</reference>
<name>A0A0D3A4Y6_BRAOL</name>
<dbReference type="HOGENOM" id="CLU_139434_0_0_1"/>